<proteinExistence type="predicted"/>
<feature type="non-terminal residue" evidence="2">
    <location>
        <position position="1"/>
    </location>
</feature>
<evidence type="ECO:0000313" key="3">
    <source>
        <dbReference type="Proteomes" id="UP001328107"/>
    </source>
</evidence>
<evidence type="ECO:0000256" key="1">
    <source>
        <dbReference type="SAM" id="Coils"/>
    </source>
</evidence>
<keyword evidence="1" id="KW-0175">Coiled coil</keyword>
<dbReference type="AlphaFoldDB" id="A0AAN5I7Q9"/>
<sequence length="133" mass="15500">GELYTLCIMEDQDRTESPAREQLLKMEGELESFKLHVIRLENELASSKEIIQSARDEKLDLLASVCALNQRIEQLTRLNRQLEYEKDLSSRLNGDSEEALDNLQLRVLKAETSLTAAERDMMNSSIKFRRWKR</sequence>
<protein>
    <submittedName>
        <fullName evidence="2">Uncharacterized protein</fullName>
    </submittedName>
</protein>
<keyword evidence="3" id="KW-1185">Reference proteome</keyword>
<accession>A0AAN5I7Q9</accession>
<reference evidence="3" key="1">
    <citation type="submission" date="2022-10" db="EMBL/GenBank/DDBJ databases">
        <title>Genome assembly of Pristionchus species.</title>
        <authorList>
            <person name="Yoshida K."/>
            <person name="Sommer R.J."/>
        </authorList>
    </citation>
    <scope>NUCLEOTIDE SEQUENCE [LARGE SCALE GENOMIC DNA]</scope>
    <source>
        <strain evidence="3">RS5460</strain>
    </source>
</reference>
<comment type="caution">
    <text evidence="2">The sequence shown here is derived from an EMBL/GenBank/DDBJ whole genome shotgun (WGS) entry which is preliminary data.</text>
</comment>
<gene>
    <name evidence="2" type="ORF">PMAYCL1PPCAC_25902</name>
</gene>
<evidence type="ECO:0000313" key="2">
    <source>
        <dbReference type="EMBL" id="GMR55707.1"/>
    </source>
</evidence>
<organism evidence="2 3">
    <name type="scientific">Pristionchus mayeri</name>
    <dbReference type="NCBI Taxonomy" id="1317129"/>
    <lineage>
        <taxon>Eukaryota</taxon>
        <taxon>Metazoa</taxon>
        <taxon>Ecdysozoa</taxon>
        <taxon>Nematoda</taxon>
        <taxon>Chromadorea</taxon>
        <taxon>Rhabditida</taxon>
        <taxon>Rhabditina</taxon>
        <taxon>Diplogasteromorpha</taxon>
        <taxon>Diplogasteroidea</taxon>
        <taxon>Neodiplogasteridae</taxon>
        <taxon>Pristionchus</taxon>
    </lineage>
</organism>
<dbReference type="Proteomes" id="UP001328107">
    <property type="component" value="Unassembled WGS sequence"/>
</dbReference>
<name>A0AAN5I7Q9_9BILA</name>
<feature type="coiled-coil region" evidence="1">
    <location>
        <begin position="23"/>
        <end position="57"/>
    </location>
</feature>
<dbReference type="EMBL" id="BTRK01000005">
    <property type="protein sequence ID" value="GMR55707.1"/>
    <property type="molecule type" value="Genomic_DNA"/>
</dbReference>